<dbReference type="GO" id="GO:0000724">
    <property type="term" value="P:double-strand break repair via homologous recombination"/>
    <property type="evidence" value="ECO:0007669"/>
    <property type="project" value="TreeGrafter"/>
</dbReference>
<feature type="active site" description="Proton donor" evidence="17">
    <location>
        <position position="179"/>
    </location>
</feature>
<dbReference type="GO" id="GO:0031573">
    <property type="term" value="P:mitotic intra-S DNA damage checkpoint signaling"/>
    <property type="evidence" value="ECO:0007669"/>
    <property type="project" value="TreeGrafter"/>
</dbReference>
<evidence type="ECO:0000256" key="1">
    <source>
        <dbReference type="ARBA" id="ARBA00001936"/>
    </source>
</evidence>
<dbReference type="GO" id="GO:0042138">
    <property type="term" value="P:meiotic DNA double-strand break formation"/>
    <property type="evidence" value="ECO:0007669"/>
    <property type="project" value="TreeGrafter"/>
</dbReference>
<evidence type="ECO:0000256" key="19">
    <source>
        <dbReference type="SAM" id="MobiDB-lite"/>
    </source>
</evidence>
<evidence type="ECO:0000256" key="5">
    <source>
        <dbReference type="ARBA" id="ARBA00022454"/>
    </source>
</evidence>
<evidence type="ECO:0000256" key="12">
    <source>
        <dbReference type="ARBA" id="ARBA00023204"/>
    </source>
</evidence>
<dbReference type="InterPro" id="IPR038487">
    <property type="entry name" value="Mre11_capping_dom"/>
</dbReference>
<dbReference type="SMART" id="SM01347">
    <property type="entry name" value="Mre11_DNA_bind"/>
    <property type="match status" value="1"/>
</dbReference>
<dbReference type="EMBL" id="BDGG01000010">
    <property type="protein sequence ID" value="GAV03719.1"/>
    <property type="molecule type" value="Genomic_DNA"/>
</dbReference>
<keyword evidence="10 16" id="KW-0378">Hydrolase</keyword>
<dbReference type="SUPFAM" id="SSF56300">
    <property type="entry name" value="Metallo-dependent phosphatases"/>
    <property type="match status" value="1"/>
</dbReference>
<gene>
    <name evidence="21" type="primary">RvY_14108-1</name>
    <name evidence="21" type="synonym">RvY_14108.1</name>
    <name evidence="21" type="ORF">RvY_14108</name>
</gene>
<keyword evidence="9 16" id="KW-0227">DNA damage</keyword>
<evidence type="ECO:0000256" key="7">
    <source>
        <dbReference type="ARBA" id="ARBA00022723"/>
    </source>
</evidence>
<evidence type="ECO:0000256" key="10">
    <source>
        <dbReference type="ARBA" id="ARBA00022801"/>
    </source>
</evidence>
<dbReference type="Proteomes" id="UP000186922">
    <property type="component" value="Unassembled WGS sequence"/>
</dbReference>
<dbReference type="Pfam" id="PF04152">
    <property type="entry name" value="Mre11_DNA_bind"/>
    <property type="match status" value="1"/>
</dbReference>
<dbReference type="GO" id="GO:0035861">
    <property type="term" value="C:site of double-strand break"/>
    <property type="evidence" value="ECO:0007669"/>
    <property type="project" value="TreeGrafter"/>
</dbReference>
<dbReference type="CDD" id="cd00840">
    <property type="entry name" value="MPP_Mre11_N"/>
    <property type="match status" value="1"/>
</dbReference>
<keyword evidence="5" id="KW-0158">Chromosome</keyword>
<feature type="compositionally biased region" description="Basic residues" evidence="19">
    <location>
        <begin position="690"/>
        <end position="701"/>
    </location>
</feature>
<comment type="function">
    <text evidence="16">Core component of the MRN complex, which plays a central role in double-strand break (DSB) repair, DNA recombination, maintenance of telomere integrity and meiosis. The MRN complex is involved in the repair of DNA double-strand breaks (DSBs) via homologous recombination (HR), an error-free mechanism which primarily occurs during S and G2 phases. The complex (1) mediates the end resection of damaged DNA, which generates proper single-stranded DNA, a key initial steps in HR, and is (2) required for the recruitment of other repair factors and efficient activation of ATM and ATR upon DNA damage. Within the MRN complex, MRE11 possesses both single-strand endonuclease activity and double-strand-specific 3'-5' exonuclease activity. MRE11 first endonucleolytically cleaves the 5' strand at DNA DSB ends to prevent non-homologous end joining (NHEJ) and licence HR. It then generates a single-stranded DNA gap via 3' to 5' exonucleolytic degradation, which is required for single-strand invasion and recombination.</text>
</comment>
<keyword evidence="12 16" id="KW-0234">DNA repair</keyword>
<evidence type="ECO:0000256" key="18">
    <source>
        <dbReference type="RuleBase" id="RU003447"/>
    </source>
</evidence>
<evidence type="ECO:0000256" key="16">
    <source>
        <dbReference type="PIRNR" id="PIRNR000882"/>
    </source>
</evidence>
<evidence type="ECO:0000256" key="6">
    <source>
        <dbReference type="ARBA" id="ARBA00022722"/>
    </source>
</evidence>
<dbReference type="GO" id="GO:0000723">
    <property type="term" value="P:telomere maintenance"/>
    <property type="evidence" value="ECO:0007669"/>
    <property type="project" value="TreeGrafter"/>
</dbReference>
<dbReference type="Gene3D" id="3.30.110.110">
    <property type="entry name" value="Mre11, capping domain"/>
    <property type="match status" value="1"/>
</dbReference>
<keyword evidence="14 16" id="KW-0539">Nucleus</keyword>
<feature type="compositionally biased region" description="Low complexity" evidence="19">
    <location>
        <begin position="612"/>
        <end position="628"/>
    </location>
</feature>
<dbReference type="FunFam" id="3.60.21.10:FF:000011">
    <property type="entry name" value="Double-strand break repair protein"/>
    <property type="match status" value="1"/>
</dbReference>
<keyword evidence="11 16" id="KW-0269">Exonuclease</keyword>
<sequence length="701" mass="78361">MTQETTQIFDSMDGTMDMEPASEQLNLKVEDASTAPNGFHRQPSLRQLTLDDAQVRPEDTFTILLASDCHLGYADRDELRKTDSLRTFEEILRTAKEKQVDFVLLGGDLFHENKPSRSTAQQCASLLRSYCMGDGQVKFQLVSEPEVNFAHVEPQFRRINTEDPDLNINLPVYSIHGNHDDPSGLKYLSELDLLHTYGLINYFGKASDIENIDIYPLLFTKGTTKLALYGLGSIRDERLHRAYLNNRVQMKRPSEATDEWFNLFVLHQNRPAHRGSHNYIPESFLDSFLDLVVWGHEHDPIPEPEHNKERGFEVLQPGSSVATSMSDGEGKQKFCYVVKVCGRRYLVEPIALRTVRPFVIEEIDLKQAGFTKTEANTDTIRLEVETFLAGRMERIIRRVEETKGPHQPKQPLVRLRVDFGDIEPLNPILFGQKFFGRVANPKDIILPLKRKAEKAQMNGHGGVSNGVSKEIKPLIELDTATIEDVLVKYFDDKSDSGLMVFNSKFLTEALRKFVNNEDREAILDAYEYQKAQALQYLSLAEMSGDPGEELLNSLRTFRSENEKYMSDFVNDFEDWRSKGAGKKKGAAASRAAPEAAAPIIQIDESDEEMPPANGTANGRGRGVATTRARGGRARGARGAARGAAATTRASYASSPEIEIPSSASSSQTKTPSTVRSNSTARGTATPRARATTRGRVRGARK</sequence>
<keyword evidence="15 16" id="KW-0469">Meiosis</keyword>
<dbReference type="GO" id="GO:0030870">
    <property type="term" value="C:Mre11 complex"/>
    <property type="evidence" value="ECO:0007669"/>
    <property type="project" value="UniProtKB-UniRule"/>
</dbReference>
<reference evidence="21 22" key="1">
    <citation type="journal article" date="2016" name="Nat. Commun.">
        <title>Extremotolerant tardigrade genome and improved radiotolerance of human cultured cells by tardigrade-unique protein.</title>
        <authorList>
            <person name="Hashimoto T."/>
            <person name="Horikawa D.D."/>
            <person name="Saito Y."/>
            <person name="Kuwahara H."/>
            <person name="Kozuka-Hata H."/>
            <person name="Shin-I T."/>
            <person name="Minakuchi Y."/>
            <person name="Ohishi K."/>
            <person name="Motoyama A."/>
            <person name="Aizu T."/>
            <person name="Enomoto A."/>
            <person name="Kondo K."/>
            <person name="Tanaka S."/>
            <person name="Hara Y."/>
            <person name="Koshikawa S."/>
            <person name="Sagara H."/>
            <person name="Miura T."/>
            <person name="Yokobori S."/>
            <person name="Miyagawa K."/>
            <person name="Suzuki Y."/>
            <person name="Kubo T."/>
            <person name="Oyama M."/>
            <person name="Kohara Y."/>
            <person name="Fujiyama A."/>
            <person name="Arakawa K."/>
            <person name="Katayama T."/>
            <person name="Toyoda A."/>
            <person name="Kunieda T."/>
        </authorList>
    </citation>
    <scope>NUCLEOTIDE SEQUENCE [LARGE SCALE GENOMIC DNA]</scope>
    <source>
        <strain evidence="21 22">YOKOZUNA-1</strain>
    </source>
</reference>
<dbReference type="InterPro" id="IPR003701">
    <property type="entry name" value="Mre11"/>
</dbReference>
<keyword evidence="6 16" id="KW-0540">Nuclease</keyword>
<accession>A0A1D1VYN9</accession>
<dbReference type="GO" id="GO:0097552">
    <property type="term" value="P:mitochondrial double-strand break repair via homologous recombination"/>
    <property type="evidence" value="ECO:0007669"/>
    <property type="project" value="TreeGrafter"/>
</dbReference>
<evidence type="ECO:0000256" key="11">
    <source>
        <dbReference type="ARBA" id="ARBA00022839"/>
    </source>
</evidence>
<dbReference type="Pfam" id="PF00149">
    <property type="entry name" value="Metallophos"/>
    <property type="match status" value="1"/>
</dbReference>
<feature type="compositionally biased region" description="Low complexity" evidence="19">
    <location>
        <begin position="636"/>
        <end position="689"/>
    </location>
</feature>
<dbReference type="PANTHER" id="PTHR10139:SF1">
    <property type="entry name" value="DOUBLE-STRAND BREAK REPAIR PROTEIN MRE11"/>
    <property type="match status" value="1"/>
</dbReference>
<keyword evidence="13 16" id="KW-0464">Manganese</keyword>
<dbReference type="GO" id="GO:0008296">
    <property type="term" value="F:3'-5'-DNA exonuclease activity"/>
    <property type="evidence" value="ECO:0007669"/>
    <property type="project" value="InterPro"/>
</dbReference>
<dbReference type="Gene3D" id="3.60.21.10">
    <property type="match status" value="1"/>
</dbReference>
<keyword evidence="22" id="KW-1185">Reference proteome</keyword>
<evidence type="ECO:0000256" key="17">
    <source>
        <dbReference type="PIRSR" id="PIRSR000882-1"/>
    </source>
</evidence>
<organism evidence="21 22">
    <name type="scientific">Ramazzottius varieornatus</name>
    <name type="common">Water bear</name>
    <name type="synonym">Tardigrade</name>
    <dbReference type="NCBI Taxonomy" id="947166"/>
    <lineage>
        <taxon>Eukaryota</taxon>
        <taxon>Metazoa</taxon>
        <taxon>Ecdysozoa</taxon>
        <taxon>Tardigrada</taxon>
        <taxon>Eutardigrada</taxon>
        <taxon>Parachela</taxon>
        <taxon>Hypsibioidea</taxon>
        <taxon>Ramazzottiidae</taxon>
        <taxon>Ramazzottius</taxon>
    </lineage>
</organism>
<dbReference type="GO" id="GO:0000014">
    <property type="term" value="F:single-stranded DNA endodeoxyribonuclease activity"/>
    <property type="evidence" value="ECO:0007669"/>
    <property type="project" value="TreeGrafter"/>
</dbReference>
<evidence type="ECO:0000256" key="8">
    <source>
        <dbReference type="ARBA" id="ARBA00022759"/>
    </source>
</evidence>
<dbReference type="PANTHER" id="PTHR10139">
    <property type="entry name" value="DOUBLE-STRAND BREAK REPAIR PROTEIN MRE11"/>
    <property type="match status" value="1"/>
</dbReference>
<keyword evidence="8 16" id="KW-0255">Endonuclease</keyword>
<dbReference type="GO" id="GO:0007095">
    <property type="term" value="P:mitotic G2 DNA damage checkpoint signaling"/>
    <property type="evidence" value="ECO:0007669"/>
    <property type="project" value="TreeGrafter"/>
</dbReference>
<comment type="caution">
    <text evidence="21">The sequence shown here is derived from an EMBL/GenBank/DDBJ whole genome shotgun (WGS) entry which is preliminary data.</text>
</comment>
<evidence type="ECO:0000256" key="9">
    <source>
        <dbReference type="ARBA" id="ARBA00022763"/>
    </source>
</evidence>
<dbReference type="InterPro" id="IPR029052">
    <property type="entry name" value="Metallo-depent_PP-like"/>
</dbReference>
<dbReference type="AlphaFoldDB" id="A0A1D1VYN9"/>
<dbReference type="OrthoDB" id="30417at2759"/>
<dbReference type="PIRSF" id="PIRSF000882">
    <property type="entry name" value="DSB_repair_MRE11"/>
    <property type="match status" value="1"/>
</dbReference>
<evidence type="ECO:0000256" key="14">
    <source>
        <dbReference type="ARBA" id="ARBA00023242"/>
    </source>
</evidence>
<proteinExistence type="inferred from homology"/>
<comment type="subcellular location">
    <subcellularLocation>
        <location evidence="3">Chromosome</location>
    </subcellularLocation>
    <subcellularLocation>
        <location evidence="2 16">Nucleus</location>
    </subcellularLocation>
</comment>
<feature type="region of interest" description="Disordered" evidence="19">
    <location>
        <begin position="601"/>
        <end position="701"/>
    </location>
</feature>
<evidence type="ECO:0000256" key="4">
    <source>
        <dbReference type="ARBA" id="ARBA00009028"/>
    </source>
</evidence>
<feature type="domain" description="Mre11 DNA-binding" evidence="20">
    <location>
        <begin position="345"/>
        <end position="513"/>
    </location>
</feature>
<evidence type="ECO:0000313" key="21">
    <source>
        <dbReference type="EMBL" id="GAV03719.1"/>
    </source>
</evidence>
<evidence type="ECO:0000256" key="15">
    <source>
        <dbReference type="ARBA" id="ARBA00023254"/>
    </source>
</evidence>
<protein>
    <recommendedName>
        <fullName evidence="16">Double-strand break repair protein</fullName>
    </recommendedName>
</protein>
<evidence type="ECO:0000256" key="13">
    <source>
        <dbReference type="ARBA" id="ARBA00023211"/>
    </source>
</evidence>
<dbReference type="GO" id="GO:0030145">
    <property type="term" value="F:manganese ion binding"/>
    <property type="evidence" value="ECO:0007669"/>
    <property type="project" value="UniProtKB-UniRule"/>
</dbReference>
<name>A0A1D1VYN9_RAMVA</name>
<evidence type="ECO:0000256" key="3">
    <source>
        <dbReference type="ARBA" id="ARBA00004286"/>
    </source>
</evidence>
<evidence type="ECO:0000259" key="20">
    <source>
        <dbReference type="SMART" id="SM01347"/>
    </source>
</evidence>
<keyword evidence="7" id="KW-0479">Metal-binding</keyword>
<evidence type="ECO:0000313" key="22">
    <source>
        <dbReference type="Proteomes" id="UP000186922"/>
    </source>
</evidence>
<comment type="cofactor">
    <cofactor evidence="1 16">
        <name>Mn(2+)</name>
        <dbReference type="ChEBI" id="CHEBI:29035"/>
    </cofactor>
</comment>
<dbReference type="InterPro" id="IPR041796">
    <property type="entry name" value="Mre11_N"/>
</dbReference>
<comment type="similarity">
    <text evidence="4 16 18">Belongs to the MRE11/RAD32 family.</text>
</comment>
<dbReference type="InterPro" id="IPR004843">
    <property type="entry name" value="Calcineurin-like_PHP"/>
</dbReference>
<dbReference type="GO" id="GO:0006303">
    <property type="term" value="P:double-strand break repair via nonhomologous end joining"/>
    <property type="evidence" value="ECO:0007669"/>
    <property type="project" value="TreeGrafter"/>
</dbReference>
<dbReference type="NCBIfam" id="TIGR00583">
    <property type="entry name" value="mre11"/>
    <property type="match status" value="1"/>
</dbReference>
<dbReference type="STRING" id="947166.A0A1D1VYN9"/>
<dbReference type="InterPro" id="IPR007281">
    <property type="entry name" value="Mre11_DNA-bd"/>
</dbReference>
<evidence type="ECO:0000256" key="2">
    <source>
        <dbReference type="ARBA" id="ARBA00004123"/>
    </source>
</evidence>